<proteinExistence type="predicted"/>
<dbReference type="InterPro" id="IPR015064">
    <property type="entry name" value="Sda"/>
</dbReference>
<dbReference type="AlphaFoldDB" id="A0A2V3WAH3"/>
<dbReference type="SUPFAM" id="SSF100985">
    <property type="entry name" value="Sporulation inhibitor Sda"/>
    <property type="match status" value="1"/>
</dbReference>
<sequence length="52" mass="6200">MGVDKHKNRSIRFPALSDDLIKEAYEKANQLCLNEQFIHLLKEEMIDRQLEK</sequence>
<dbReference type="Pfam" id="PF08970">
    <property type="entry name" value="Sda"/>
    <property type="match status" value="1"/>
</dbReference>
<dbReference type="Gene3D" id="1.10.287.1100">
    <property type="entry name" value="Sporulation inhibitor A"/>
    <property type="match status" value="1"/>
</dbReference>
<evidence type="ECO:0000313" key="1">
    <source>
        <dbReference type="EMBL" id="PXW90144.1"/>
    </source>
</evidence>
<evidence type="ECO:0000313" key="2">
    <source>
        <dbReference type="Proteomes" id="UP000247978"/>
    </source>
</evidence>
<dbReference type="RefSeq" id="WP_242694514.1">
    <property type="nucleotide sequence ID" value="NZ_JADIJL010000002.1"/>
</dbReference>
<protein>
    <submittedName>
        <fullName evidence="1">Sporulation inhibitor A</fullName>
    </submittedName>
</protein>
<organism evidence="1 2">
    <name type="scientific">Pseudogracilibacillus auburnensis</name>
    <dbReference type="NCBI Taxonomy" id="1494959"/>
    <lineage>
        <taxon>Bacteria</taxon>
        <taxon>Bacillati</taxon>
        <taxon>Bacillota</taxon>
        <taxon>Bacilli</taxon>
        <taxon>Bacillales</taxon>
        <taxon>Bacillaceae</taxon>
        <taxon>Pseudogracilibacillus</taxon>
    </lineage>
</organism>
<comment type="caution">
    <text evidence="1">The sequence shown here is derived from an EMBL/GenBank/DDBJ whole genome shotgun (WGS) entry which is preliminary data.</text>
</comment>
<keyword evidence="2" id="KW-1185">Reference proteome</keyword>
<reference evidence="1 2" key="1">
    <citation type="submission" date="2018-05" db="EMBL/GenBank/DDBJ databases">
        <title>Genomic Encyclopedia of Type Strains, Phase IV (KMG-IV): sequencing the most valuable type-strain genomes for metagenomic binning, comparative biology and taxonomic classification.</title>
        <authorList>
            <person name="Goeker M."/>
        </authorList>
    </citation>
    <scope>NUCLEOTIDE SEQUENCE [LARGE SCALE GENOMIC DNA]</scope>
    <source>
        <strain evidence="1 2">DSM 28556</strain>
    </source>
</reference>
<dbReference type="Proteomes" id="UP000247978">
    <property type="component" value="Unassembled WGS sequence"/>
</dbReference>
<gene>
    <name evidence="1" type="ORF">DFR56_10153</name>
</gene>
<name>A0A2V3WAH3_9BACI</name>
<accession>A0A2V3WAH3</accession>
<dbReference type="InterPro" id="IPR036916">
    <property type="entry name" value="Sda_sf"/>
</dbReference>
<dbReference type="EMBL" id="QJJQ01000001">
    <property type="protein sequence ID" value="PXW90144.1"/>
    <property type="molecule type" value="Genomic_DNA"/>
</dbReference>